<dbReference type="PROSITE" id="PS50157">
    <property type="entry name" value="ZINC_FINGER_C2H2_2"/>
    <property type="match status" value="3"/>
</dbReference>
<dbReference type="Pfam" id="PF00096">
    <property type="entry name" value="zf-C2H2"/>
    <property type="match status" value="1"/>
</dbReference>
<feature type="domain" description="C2H2-type" evidence="8">
    <location>
        <begin position="214"/>
        <end position="240"/>
    </location>
</feature>
<dbReference type="GO" id="GO:0005634">
    <property type="term" value="C:nucleus"/>
    <property type="evidence" value="ECO:0007669"/>
    <property type="project" value="UniProtKB-SubCell"/>
</dbReference>
<protein>
    <recommendedName>
        <fullName evidence="8">C2H2-type domain-containing protein</fullName>
    </recommendedName>
</protein>
<keyword evidence="6" id="KW-0539">Nucleus</keyword>
<evidence type="ECO:0000256" key="4">
    <source>
        <dbReference type="ARBA" id="ARBA00022771"/>
    </source>
</evidence>
<keyword evidence="4 7" id="KW-0863">Zinc-finger</keyword>
<reference evidence="9" key="1">
    <citation type="submission" date="2025-08" db="UniProtKB">
        <authorList>
            <consortium name="Ensembl"/>
        </authorList>
    </citation>
    <scope>IDENTIFICATION</scope>
</reference>
<dbReference type="SMART" id="SM00355">
    <property type="entry name" value="ZnF_C2H2"/>
    <property type="match status" value="3"/>
</dbReference>
<dbReference type="PROSITE" id="PS00028">
    <property type="entry name" value="ZINC_FINGER_C2H2_1"/>
    <property type="match status" value="1"/>
</dbReference>
<evidence type="ECO:0000259" key="8">
    <source>
        <dbReference type="PROSITE" id="PS50157"/>
    </source>
</evidence>
<evidence type="ECO:0000256" key="1">
    <source>
        <dbReference type="ARBA" id="ARBA00004123"/>
    </source>
</evidence>
<dbReference type="Ensembl" id="ENSCCRT00020063943.1">
    <property type="protein sequence ID" value="ENSCCRP00020058008.1"/>
    <property type="gene ID" value="ENSCCRG00020027566.1"/>
</dbReference>
<dbReference type="InterPro" id="IPR013087">
    <property type="entry name" value="Znf_C2H2_type"/>
</dbReference>
<dbReference type="PANTHER" id="PTHR24406">
    <property type="entry name" value="TRANSCRIPTIONAL REPRESSOR CTCFL-RELATED"/>
    <property type="match status" value="1"/>
</dbReference>
<dbReference type="GO" id="GO:0008270">
    <property type="term" value="F:zinc ion binding"/>
    <property type="evidence" value="ECO:0007669"/>
    <property type="project" value="UniProtKB-KW"/>
</dbReference>
<name>A0A8C2FNY5_CYPCA</name>
<evidence type="ECO:0000256" key="5">
    <source>
        <dbReference type="ARBA" id="ARBA00022833"/>
    </source>
</evidence>
<evidence type="ECO:0000256" key="7">
    <source>
        <dbReference type="PROSITE-ProRule" id="PRU00042"/>
    </source>
</evidence>
<evidence type="ECO:0000256" key="3">
    <source>
        <dbReference type="ARBA" id="ARBA00022737"/>
    </source>
</evidence>
<dbReference type="InterPro" id="IPR036236">
    <property type="entry name" value="Znf_C2H2_sf"/>
</dbReference>
<sequence>MNLPATLVTQLPLSGQIRPSAPALYTIQNSIKMIKIAQTVNKISPAPDPPHLTLQQLLQTTPLVPAKTTDLVPQFVAVPQTLIRPHFPQSSCVARPKVPILIPSVVRPLMPNLARMTLRIPTPSNPPFPSQVVVSFSPTVNVSAPCLVSANRPVLRQTPLANIRPLPVNVPLMTSVTCPTLVSTIFPCRHCGAVSRQPSLKVRHRYLHRGSRLYRCQCGRSFQRQLHLLRHQVQHAESVRFVCAQCGNTFEGAHKLTWHKRKHRNGKQCVKKKCKAAFDCSCGQMFTRPSALLWHMLKNSKLSKPTQKNSQSVSV</sequence>
<proteinExistence type="predicted"/>
<keyword evidence="3" id="KW-0677">Repeat</keyword>
<keyword evidence="5" id="KW-0862">Zinc</keyword>
<organism evidence="9 10">
    <name type="scientific">Cyprinus carpio</name>
    <name type="common">Common carp</name>
    <dbReference type="NCBI Taxonomy" id="7962"/>
    <lineage>
        <taxon>Eukaryota</taxon>
        <taxon>Metazoa</taxon>
        <taxon>Chordata</taxon>
        <taxon>Craniata</taxon>
        <taxon>Vertebrata</taxon>
        <taxon>Euteleostomi</taxon>
        <taxon>Actinopterygii</taxon>
        <taxon>Neopterygii</taxon>
        <taxon>Teleostei</taxon>
        <taxon>Ostariophysi</taxon>
        <taxon>Cypriniformes</taxon>
        <taxon>Cyprinidae</taxon>
        <taxon>Cyprininae</taxon>
        <taxon>Cyprinus</taxon>
    </lineage>
</organism>
<evidence type="ECO:0000313" key="10">
    <source>
        <dbReference type="Proteomes" id="UP000694701"/>
    </source>
</evidence>
<dbReference type="Gene3D" id="3.30.160.60">
    <property type="entry name" value="Classic Zinc Finger"/>
    <property type="match status" value="2"/>
</dbReference>
<accession>A0A8C2FNY5</accession>
<comment type="subcellular location">
    <subcellularLocation>
        <location evidence="1">Nucleus</location>
    </subcellularLocation>
</comment>
<evidence type="ECO:0000256" key="6">
    <source>
        <dbReference type="ARBA" id="ARBA00023242"/>
    </source>
</evidence>
<evidence type="ECO:0000313" key="9">
    <source>
        <dbReference type="Ensembl" id="ENSCCRP00020058008.1"/>
    </source>
</evidence>
<dbReference type="InterPro" id="IPR050888">
    <property type="entry name" value="ZnF_C2H2-type_TF"/>
</dbReference>
<dbReference type="Proteomes" id="UP000694701">
    <property type="component" value="Unplaced"/>
</dbReference>
<feature type="domain" description="C2H2-type" evidence="8">
    <location>
        <begin position="186"/>
        <end position="213"/>
    </location>
</feature>
<dbReference type="AlphaFoldDB" id="A0A8C2FNY5"/>
<keyword evidence="2" id="KW-0479">Metal-binding</keyword>
<feature type="domain" description="C2H2-type" evidence="8">
    <location>
        <begin position="241"/>
        <end position="268"/>
    </location>
</feature>
<evidence type="ECO:0000256" key="2">
    <source>
        <dbReference type="ARBA" id="ARBA00022723"/>
    </source>
</evidence>
<dbReference type="SUPFAM" id="SSF57667">
    <property type="entry name" value="beta-beta-alpha zinc fingers"/>
    <property type="match status" value="2"/>
</dbReference>